<dbReference type="SUPFAM" id="SSF46785">
    <property type="entry name" value="Winged helix' DNA-binding domain"/>
    <property type="match status" value="1"/>
</dbReference>
<feature type="region of interest" description="Disordered" evidence="7">
    <location>
        <begin position="410"/>
        <end position="433"/>
    </location>
</feature>
<dbReference type="InterPro" id="IPR036317">
    <property type="entry name" value="Cullin_homology_sf"/>
</dbReference>
<dbReference type="Gene3D" id="1.10.10.10">
    <property type="entry name" value="Winged helix-like DNA-binding domain superfamily/Winged helix DNA-binding domain"/>
    <property type="match status" value="1"/>
</dbReference>
<reference evidence="9 10" key="2">
    <citation type="journal article" date="2019" name="G3 (Bethesda)">
        <title>Hybrid Assembly of the Genome of the Entomopathogenic Nematode Steinernema carpocapsae Identifies the X-Chromosome.</title>
        <authorList>
            <person name="Serra L."/>
            <person name="Macchietto M."/>
            <person name="Macias-Munoz A."/>
            <person name="McGill C.J."/>
            <person name="Rodriguez I.M."/>
            <person name="Rodriguez B."/>
            <person name="Murad R."/>
            <person name="Mortazavi A."/>
        </authorList>
    </citation>
    <scope>NUCLEOTIDE SEQUENCE [LARGE SCALE GENOMIC DNA]</scope>
    <source>
        <strain evidence="9 10">ALL</strain>
    </source>
</reference>
<dbReference type="OrthoDB" id="27073at2759"/>
<dbReference type="FunFam" id="1.20.1310.10:FF:000001">
    <property type="entry name" value="Cullin 3"/>
    <property type="match status" value="1"/>
</dbReference>
<evidence type="ECO:0000256" key="3">
    <source>
        <dbReference type="ARBA" id="ARBA00022786"/>
    </source>
</evidence>
<dbReference type="FunFam" id="1.10.10.10:FF:000014">
    <property type="entry name" value="Cullin 1"/>
    <property type="match status" value="1"/>
</dbReference>
<protein>
    <recommendedName>
        <fullName evidence="8">Cullin family profile domain-containing protein</fullName>
    </recommendedName>
</protein>
<dbReference type="Pfam" id="PF10557">
    <property type="entry name" value="Cullin_Nedd8"/>
    <property type="match status" value="1"/>
</dbReference>
<proteinExistence type="inferred from homology"/>
<dbReference type="Pfam" id="PF26557">
    <property type="entry name" value="Cullin_AB"/>
    <property type="match status" value="1"/>
</dbReference>
<dbReference type="Gene3D" id="1.20.1310.10">
    <property type="entry name" value="Cullin Repeats"/>
    <property type="match status" value="3"/>
</dbReference>
<dbReference type="InterPro" id="IPR045093">
    <property type="entry name" value="Cullin"/>
</dbReference>
<evidence type="ECO:0000256" key="6">
    <source>
        <dbReference type="RuleBase" id="RU003829"/>
    </source>
</evidence>
<keyword evidence="2" id="KW-1017">Isopeptide bond</keyword>
<dbReference type="InterPro" id="IPR016159">
    <property type="entry name" value="Cullin_repeat-like_dom_sf"/>
</dbReference>
<dbReference type="SMART" id="SM00884">
    <property type="entry name" value="Cullin_Nedd8"/>
    <property type="match status" value="1"/>
</dbReference>
<dbReference type="InterPro" id="IPR019559">
    <property type="entry name" value="Cullin_neddylation_domain"/>
</dbReference>
<dbReference type="PANTHER" id="PTHR11932">
    <property type="entry name" value="CULLIN"/>
    <property type="match status" value="1"/>
</dbReference>
<reference evidence="9 10" key="1">
    <citation type="journal article" date="2015" name="Genome Biol.">
        <title>Comparative genomics of Steinernema reveals deeply conserved gene regulatory networks.</title>
        <authorList>
            <person name="Dillman A.R."/>
            <person name="Macchietto M."/>
            <person name="Porter C.F."/>
            <person name="Rogers A."/>
            <person name="Williams B."/>
            <person name="Antoshechkin I."/>
            <person name="Lee M.M."/>
            <person name="Goodwin Z."/>
            <person name="Lu X."/>
            <person name="Lewis E.E."/>
            <person name="Goodrich-Blair H."/>
            <person name="Stock S.P."/>
            <person name="Adams B.J."/>
            <person name="Sternberg P.W."/>
            <person name="Mortazavi A."/>
        </authorList>
    </citation>
    <scope>NUCLEOTIDE SEQUENCE [LARGE SCALE GENOMIC DNA]</scope>
    <source>
        <strain evidence="9 10">ALL</strain>
    </source>
</reference>
<dbReference type="Proteomes" id="UP000298663">
    <property type="component" value="Unassembled WGS sequence"/>
</dbReference>
<keyword evidence="3" id="KW-0833">Ubl conjugation pathway</keyword>
<evidence type="ECO:0000259" key="8">
    <source>
        <dbReference type="PROSITE" id="PS50069"/>
    </source>
</evidence>
<sequence>MTRPVAEEKWKLVKKAFVAILEKNATLLSFENLYSTVYQIVLNKHGDLVYDDLIELIRAYLQESRAMWNVRDCDGSSFLEMIQIRWKDHTVATAMIRDLTMYLKRVNHGRTGVYEAGLRAFHEEILLNEGILERLRSILLTMIEAERRGEATDRTVISSATKMLRDLSVYRSEFEVHFISATSQFYHEESRQHLQDHNASIYLRMVQKIIVEESLRAERYLDPTTKEILLDVLDDELLSAHKTTILEMEGSGIAAMLGGKKTEDLKLLYALFGRIEDGVKLMAEHVSRYVRSQGAEAVNALGETAETPSHFVNTISKLKQVVDDLVREAFDSDELVKSKVRNDFEHIMNLKERSPEYLSRFIDHLLCSGHSRVLNVRCSGRRDPKHVHLAVPLPLREGSLRAVVQTPFGATTSPRQNRKRRCGKVDSAQTQGRMRQRLHGSLEGMFKDISVSQDTMNLFRDYLCRREPRSKDIGLSVKVVAGVNWPVSAAPKPCTLPPTLSNAFQEFKAFYQKQHRGRTLMLNPVWGHVDLKATFFGGRKARGQQEVCASQARNMKMLQVSTYQALILLRFNHKPTHTYRELLDETAIPEEDLKRCLVSLSYSSRGISCVLLRPNDQGAEIGLDEEFTVNDGYSSARSKINLCVLLKNEGEPSIKETRAKTERDRKHEVEAAIVRVMKARQEMPHAHLTAEVTNHLKARFLPSPQMIKERVESLIERDYLGRDTKDRRIIKYMS</sequence>
<dbReference type="Gene3D" id="3.30.230.130">
    <property type="entry name" value="Cullin, Chain C, Domain 2"/>
    <property type="match status" value="1"/>
</dbReference>
<dbReference type="InterPro" id="IPR016158">
    <property type="entry name" value="Cullin_homology"/>
</dbReference>
<dbReference type="GO" id="GO:0031625">
    <property type="term" value="F:ubiquitin protein ligase binding"/>
    <property type="evidence" value="ECO:0007669"/>
    <property type="project" value="InterPro"/>
</dbReference>
<organism evidence="9 10">
    <name type="scientific">Steinernema carpocapsae</name>
    <name type="common">Entomopathogenic nematode</name>
    <dbReference type="NCBI Taxonomy" id="34508"/>
    <lineage>
        <taxon>Eukaryota</taxon>
        <taxon>Metazoa</taxon>
        <taxon>Ecdysozoa</taxon>
        <taxon>Nematoda</taxon>
        <taxon>Chromadorea</taxon>
        <taxon>Rhabditida</taxon>
        <taxon>Tylenchina</taxon>
        <taxon>Panagrolaimomorpha</taxon>
        <taxon>Strongyloidoidea</taxon>
        <taxon>Steinernematidae</taxon>
        <taxon>Steinernema</taxon>
    </lineage>
</organism>
<dbReference type="STRING" id="34508.A0A4U5NBN8"/>
<evidence type="ECO:0000256" key="5">
    <source>
        <dbReference type="PROSITE-ProRule" id="PRU00330"/>
    </source>
</evidence>
<evidence type="ECO:0000256" key="1">
    <source>
        <dbReference type="ARBA" id="ARBA00006019"/>
    </source>
</evidence>
<gene>
    <name evidence="9" type="ORF">L596_014078</name>
</gene>
<dbReference type="EMBL" id="AZBU02000004">
    <property type="protein sequence ID" value="TKR79930.1"/>
    <property type="molecule type" value="Genomic_DNA"/>
</dbReference>
<name>A0A4U5NBN8_STECR</name>
<dbReference type="AlphaFoldDB" id="A0A4U5NBN8"/>
<dbReference type="SMART" id="SM00182">
    <property type="entry name" value="CULLIN"/>
    <property type="match status" value="1"/>
</dbReference>
<evidence type="ECO:0000256" key="7">
    <source>
        <dbReference type="SAM" id="MobiDB-lite"/>
    </source>
</evidence>
<dbReference type="InterPro" id="IPR036390">
    <property type="entry name" value="WH_DNA-bd_sf"/>
</dbReference>
<comment type="caution">
    <text evidence="9">The sequence shown here is derived from an EMBL/GenBank/DDBJ whole genome shotgun (WGS) entry which is preliminary data.</text>
</comment>
<dbReference type="GO" id="GO:0006511">
    <property type="term" value="P:ubiquitin-dependent protein catabolic process"/>
    <property type="evidence" value="ECO:0007669"/>
    <property type="project" value="InterPro"/>
</dbReference>
<dbReference type="SUPFAM" id="SSF75632">
    <property type="entry name" value="Cullin homology domain"/>
    <property type="match status" value="1"/>
</dbReference>
<dbReference type="Pfam" id="PF00888">
    <property type="entry name" value="Cullin"/>
    <property type="match status" value="1"/>
</dbReference>
<evidence type="ECO:0000256" key="2">
    <source>
        <dbReference type="ARBA" id="ARBA00022499"/>
    </source>
</evidence>
<dbReference type="PROSITE" id="PS50069">
    <property type="entry name" value="CULLIN_2"/>
    <property type="match status" value="1"/>
</dbReference>
<dbReference type="InterPro" id="IPR036388">
    <property type="entry name" value="WH-like_DNA-bd_sf"/>
</dbReference>
<keyword evidence="4" id="KW-0832">Ubl conjugation</keyword>
<keyword evidence="10" id="KW-1185">Reference proteome</keyword>
<evidence type="ECO:0000313" key="9">
    <source>
        <dbReference type="EMBL" id="TKR79930.1"/>
    </source>
</evidence>
<feature type="domain" description="Cullin family profile" evidence="8">
    <location>
        <begin position="353"/>
        <end position="601"/>
    </location>
</feature>
<comment type="similarity">
    <text evidence="1 5 6">Belongs to the cullin family.</text>
</comment>
<evidence type="ECO:0000256" key="4">
    <source>
        <dbReference type="ARBA" id="ARBA00022843"/>
    </source>
</evidence>
<dbReference type="InterPro" id="IPR001373">
    <property type="entry name" value="Cullin_N"/>
</dbReference>
<dbReference type="SUPFAM" id="SSF74788">
    <property type="entry name" value="Cullin repeat-like"/>
    <property type="match status" value="1"/>
</dbReference>
<evidence type="ECO:0000313" key="10">
    <source>
        <dbReference type="Proteomes" id="UP000298663"/>
    </source>
</evidence>
<accession>A0A4U5NBN8</accession>
<dbReference type="InterPro" id="IPR059120">
    <property type="entry name" value="Cullin-like_AB"/>
</dbReference>